<dbReference type="EMBL" id="CP037940">
    <property type="protein sequence ID" value="QBO35838.1"/>
    <property type="molecule type" value="Genomic_DNA"/>
</dbReference>
<accession>A0A4P6YSX2</accession>
<dbReference type="RefSeq" id="WP_133362917.1">
    <property type="nucleotide sequence ID" value="NZ_CP037940.1"/>
</dbReference>
<protein>
    <submittedName>
        <fullName evidence="1">SMI1/KNR4 family protein</fullName>
    </submittedName>
</protein>
<evidence type="ECO:0000313" key="1">
    <source>
        <dbReference type="EMBL" id="QBO35838.1"/>
    </source>
</evidence>
<dbReference type="SUPFAM" id="SSF160631">
    <property type="entry name" value="SMI1/KNR4-like"/>
    <property type="match status" value="1"/>
</dbReference>
<keyword evidence="2" id="KW-1185">Reference proteome</keyword>
<dbReference type="Gene3D" id="3.40.1580.10">
    <property type="entry name" value="SMI1/KNR4-like"/>
    <property type="match status" value="1"/>
</dbReference>
<dbReference type="KEGG" id="wei:EQG49_04835"/>
<gene>
    <name evidence="1" type="ORF">EQG49_04835</name>
</gene>
<reference evidence="2" key="1">
    <citation type="submission" date="2019-03" db="EMBL/GenBank/DDBJ databases">
        <title>Weissella sp. 26KH-42 Genome sequencing.</title>
        <authorList>
            <person name="Heo J."/>
            <person name="Kim S.-J."/>
            <person name="Kim J.-S."/>
            <person name="Hong S.-B."/>
            <person name="Kwon S.-W."/>
        </authorList>
    </citation>
    <scope>NUCLEOTIDE SEQUENCE [LARGE SCALE GENOMIC DNA]</scope>
    <source>
        <strain evidence="2">26KH-42</strain>
    </source>
</reference>
<organism evidence="1 2">
    <name type="scientific">Periweissella cryptocerci</name>
    <dbReference type="NCBI Taxonomy" id="2506420"/>
    <lineage>
        <taxon>Bacteria</taxon>
        <taxon>Bacillati</taxon>
        <taxon>Bacillota</taxon>
        <taxon>Bacilli</taxon>
        <taxon>Lactobacillales</taxon>
        <taxon>Lactobacillaceae</taxon>
        <taxon>Periweissella</taxon>
    </lineage>
</organism>
<dbReference type="AlphaFoldDB" id="A0A4P6YSX2"/>
<dbReference type="Proteomes" id="UP000292886">
    <property type="component" value="Chromosome"/>
</dbReference>
<evidence type="ECO:0000313" key="2">
    <source>
        <dbReference type="Proteomes" id="UP000292886"/>
    </source>
</evidence>
<dbReference type="OrthoDB" id="1944463at2"/>
<dbReference type="InterPro" id="IPR037883">
    <property type="entry name" value="Knr4/Smi1-like_sf"/>
</dbReference>
<proteinExistence type="predicted"/>
<dbReference type="Pfam" id="PF14568">
    <property type="entry name" value="SUKH_6"/>
    <property type="match status" value="1"/>
</dbReference>
<name>A0A4P6YSX2_9LACO</name>
<sequence>MSLQEYTSAKKKLDTHSEGFFTFITQSEELLRKAEKALHLNFPPDYRQFTLDFGTAVIEGIEIYGLTTDNFIDAGVPNVVWFTLNERLESQIRGDLLPIHDTTMGEYYALDFSKLNTFGEPKVVVCLPDLDDSEQSYPIVAENFGAFLLDLAEDLEA</sequence>